<evidence type="ECO:0000256" key="1">
    <source>
        <dbReference type="SAM" id="MobiDB-lite"/>
    </source>
</evidence>
<evidence type="ECO:0000313" key="2">
    <source>
        <dbReference type="EMBL" id="MDW9251809.1"/>
    </source>
</evidence>
<protein>
    <submittedName>
        <fullName evidence="2">Uncharacterized protein</fullName>
    </submittedName>
</protein>
<dbReference type="EMBL" id="QXCT01000001">
    <property type="protein sequence ID" value="MDW9251809.1"/>
    <property type="molecule type" value="Genomic_DNA"/>
</dbReference>
<comment type="caution">
    <text evidence="2">The sequence shown here is derived from an EMBL/GenBank/DDBJ whole genome shotgun (WGS) entry which is preliminary data.</text>
</comment>
<reference evidence="2" key="1">
    <citation type="submission" date="2018-08" db="EMBL/GenBank/DDBJ databases">
        <title>Identification of Burkholderia cepacia strains that express a Burkholderia pseudomallei-like capsular polysaccharide.</title>
        <authorList>
            <person name="Burtnick M.N."/>
            <person name="Vongsouvath M."/>
            <person name="Newton P."/>
            <person name="Wuthiekanun V."/>
            <person name="Limmathurotsakul D."/>
            <person name="Brett P.J."/>
            <person name="Chantratita N."/>
            <person name="Dance D.A."/>
        </authorList>
    </citation>
    <scope>NUCLEOTIDE SEQUENCE</scope>
    <source>
        <strain evidence="2">SBXCC001</strain>
    </source>
</reference>
<feature type="region of interest" description="Disordered" evidence="1">
    <location>
        <begin position="1"/>
        <end position="43"/>
    </location>
</feature>
<dbReference type="Proteomes" id="UP001272137">
    <property type="component" value="Unassembled WGS sequence"/>
</dbReference>
<proteinExistence type="predicted"/>
<sequence>MLACETPARCSRSHSTRVPRAVAARARSRRTNSTSRRYASGCR</sequence>
<evidence type="ECO:0000313" key="3">
    <source>
        <dbReference type="Proteomes" id="UP001272137"/>
    </source>
</evidence>
<dbReference type="AlphaFoldDB" id="A0AAW9CT34"/>
<gene>
    <name evidence="2" type="ORF">C7S16_6216</name>
</gene>
<organism evidence="2 3">
    <name type="scientific">Burkholderia thailandensis</name>
    <dbReference type="NCBI Taxonomy" id="57975"/>
    <lineage>
        <taxon>Bacteria</taxon>
        <taxon>Pseudomonadati</taxon>
        <taxon>Pseudomonadota</taxon>
        <taxon>Betaproteobacteria</taxon>
        <taxon>Burkholderiales</taxon>
        <taxon>Burkholderiaceae</taxon>
        <taxon>Burkholderia</taxon>
        <taxon>pseudomallei group</taxon>
    </lineage>
</organism>
<feature type="compositionally biased region" description="Low complexity" evidence="1">
    <location>
        <begin position="18"/>
        <end position="43"/>
    </location>
</feature>
<accession>A0AAW9CT34</accession>
<name>A0AAW9CT34_BURTH</name>